<dbReference type="Proteomes" id="UP000075840">
    <property type="component" value="Unassembled WGS sequence"/>
</dbReference>
<dbReference type="EnsemblMetazoa" id="AARA014768-RA">
    <property type="protein sequence ID" value="AARA014768-PA"/>
    <property type="gene ID" value="AARA014768"/>
</dbReference>
<accession>A0A182IH33</accession>
<proteinExistence type="predicted"/>
<name>A0A182IH33_ANOAR</name>
<reference evidence="1" key="1">
    <citation type="submission" date="2022-08" db="UniProtKB">
        <authorList>
            <consortium name="EnsemblMetazoa"/>
        </authorList>
    </citation>
    <scope>IDENTIFICATION</scope>
    <source>
        <strain evidence="1">Dongola</strain>
    </source>
</reference>
<protein>
    <submittedName>
        <fullName evidence="1">Uncharacterized protein</fullName>
    </submittedName>
</protein>
<dbReference type="AlphaFoldDB" id="A0A182IH33"/>
<dbReference type="VEuPathDB" id="VectorBase:AARA014768"/>
<evidence type="ECO:0000313" key="1">
    <source>
        <dbReference type="EnsemblMetazoa" id="AARA014768-PA"/>
    </source>
</evidence>
<organism evidence="1 2">
    <name type="scientific">Anopheles arabiensis</name>
    <name type="common">Mosquito</name>
    <dbReference type="NCBI Taxonomy" id="7173"/>
    <lineage>
        <taxon>Eukaryota</taxon>
        <taxon>Metazoa</taxon>
        <taxon>Ecdysozoa</taxon>
        <taxon>Arthropoda</taxon>
        <taxon>Hexapoda</taxon>
        <taxon>Insecta</taxon>
        <taxon>Pterygota</taxon>
        <taxon>Neoptera</taxon>
        <taxon>Endopterygota</taxon>
        <taxon>Diptera</taxon>
        <taxon>Nematocera</taxon>
        <taxon>Culicoidea</taxon>
        <taxon>Culicidae</taxon>
        <taxon>Anophelinae</taxon>
        <taxon>Anopheles</taxon>
    </lineage>
</organism>
<sequence length="36" mass="3565">MPDSCVGTSATGTNDGVTVRVDGCCPCCSSDERIGA</sequence>
<keyword evidence="2" id="KW-1185">Reference proteome</keyword>
<dbReference type="EMBL" id="APCN01007526">
    <property type="status" value="NOT_ANNOTATED_CDS"/>
    <property type="molecule type" value="Genomic_DNA"/>
</dbReference>
<evidence type="ECO:0000313" key="2">
    <source>
        <dbReference type="Proteomes" id="UP000075840"/>
    </source>
</evidence>